<evidence type="ECO:0000313" key="2">
    <source>
        <dbReference type="EMBL" id="XDQ74901.1"/>
    </source>
</evidence>
<reference evidence="2" key="1">
    <citation type="submission" date="2024-07" db="EMBL/GenBank/DDBJ databases">
        <authorList>
            <person name="Yu S.T."/>
        </authorList>
    </citation>
    <scope>NUCLEOTIDE SEQUENCE</scope>
    <source>
        <strain evidence="2">R44</strain>
    </source>
</reference>
<dbReference type="Pfam" id="PF09346">
    <property type="entry name" value="SMI1_KNR4"/>
    <property type="match status" value="1"/>
</dbReference>
<gene>
    <name evidence="2" type="ORF">AB5J54_32170</name>
</gene>
<feature type="domain" description="Knr4/Smi1-like" evidence="1">
    <location>
        <begin position="25"/>
        <end position="146"/>
    </location>
</feature>
<dbReference type="InterPro" id="IPR037883">
    <property type="entry name" value="Knr4/Smi1-like_sf"/>
</dbReference>
<evidence type="ECO:0000259" key="1">
    <source>
        <dbReference type="Pfam" id="PF09346"/>
    </source>
</evidence>
<protein>
    <submittedName>
        <fullName evidence="2">SMI1/KNR4 family protein</fullName>
    </submittedName>
</protein>
<dbReference type="AlphaFoldDB" id="A0AB39T9J7"/>
<organism evidence="2">
    <name type="scientific">Streptomyces sp. R44</name>
    <dbReference type="NCBI Taxonomy" id="3238633"/>
    <lineage>
        <taxon>Bacteria</taxon>
        <taxon>Bacillati</taxon>
        <taxon>Actinomycetota</taxon>
        <taxon>Actinomycetes</taxon>
        <taxon>Kitasatosporales</taxon>
        <taxon>Streptomycetaceae</taxon>
        <taxon>Streptomyces</taxon>
    </lineage>
</organism>
<dbReference type="RefSeq" id="WP_369147425.1">
    <property type="nucleotide sequence ID" value="NZ_CP163444.1"/>
</dbReference>
<sequence length="173" mass="19600">MATLSEIQALLGEPRFNWSDPAPWTALERELGVEFPADFHEIVDAYGSITINGQLYLKHPASHLLHDLGTMMRQDLEFWREEDMAEFLPDPAGTSPGELLPVATATTGEMIFLRVPEEPSSPWRVLVQEMDSPSWTLYEMTFGEWLLAYLKGRDVTLCARDRAPDGPSYEFLP</sequence>
<proteinExistence type="predicted"/>
<accession>A0AB39T9J7</accession>
<dbReference type="EMBL" id="CP163444">
    <property type="protein sequence ID" value="XDQ74901.1"/>
    <property type="molecule type" value="Genomic_DNA"/>
</dbReference>
<dbReference type="Gene3D" id="3.40.1580.10">
    <property type="entry name" value="SMI1/KNR4-like"/>
    <property type="match status" value="1"/>
</dbReference>
<name>A0AB39T9J7_9ACTN</name>
<dbReference type="InterPro" id="IPR018958">
    <property type="entry name" value="Knr4/Smi1-like_dom"/>
</dbReference>
<dbReference type="SUPFAM" id="SSF160631">
    <property type="entry name" value="SMI1/KNR4-like"/>
    <property type="match status" value="1"/>
</dbReference>